<keyword evidence="7 9" id="KW-1133">Transmembrane helix</keyword>
<dbReference type="InterPro" id="IPR011527">
    <property type="entry name" value="ABC1_TM_dom"/>
</dbReference>
<evidence type="ECO:0000256" key="2">
    <source>
        <dbReference type="ARBA" id="ARBA00005417"/>
    </source>
</evidence>
<dbReference type="STRING" id="1120955.SAMN03080610_00316"/>
<evidence type="ECO:0000313" key="13">
    <source>
        <dbReference type="Proteomes" id="UP000199347"/>
    </source>
</evidence>
<dbReference type="PROSITE" id="PS00211">
    <property type="entry name" value="ABC_TRANSPORTER_1"/>
    <property type="match status" value="1"/>
</dbReference>
<feature type="domain" description="ABC transmembrane type-1" evidence="11">
    <location>
        <begin position="46"/>
        <end position="328"/>
    </location>
</feature>
<dbReference type="Pfam" id="PF00005">
    <property type="entry name" value="ABC_tran"/>
    <property type="match status" value="1"/>
</dbReference>
<dbReference type="SMART" id="SM00382">
    <property type="entry name" value="AAA"/>
    <property type="match status" value="1"/>
</dbReference>
<accession>A0A1G5M9B6</accession>
<evidence type="ECO:0000256" key="9">
    <source>
        <dbReference type="SAM" id="Phobius"/>
    </source>
</evidence>
<organism evidence="12 13">
    <name type="scientific">Afifella marina DSM 2698</name>
    <dbReference type="NCBI Taxonomy" id="1120955"/>
    <lineage>
        <taxon>Bacteria</taxon>
        <taxon>Pseudomonadati</taxon>
        <taxon>Pseudomonadota</taxon>
        <taxon>Alphaproteobacteria</taxon>
        <taxon>Hyphomicrobiales</taxon>
        <taxon>Afifellaceae</taxon>
        <taxon>Afifella</taxon>
    </lineage>
</organism>
<dbReference type="PROSITE" id="PS50929">
    <property type="entry name" value="ABC_TM1F"/>
    <property type="match status" value="1"/>
</dbReference>
<keyword evidence="5" id="KW-0547">Nucleotide-binding</keyword>
<evidence type="ECO:0000256" key="3">
    <source>
        <dbReference type="ARBA" id="ARBA00022448"/>
    </source>
</evidence>
<dbReference type="InterPro" id="IPR003593">
    <property type="entry name" value="AAA+_ATPase"/>
</dbReference>
<proteinExistence type="inferred from homology"/>
<evidence type="ECO:0000256" key="5">
    <source>
        <dbReference type="ARBA" id="ARBA00022741"/>
    </source>
</evidence>
<dbReference type="GO" id="GO:0015421">
    <property type="term" value="F:ABC-type oligopeptide transporter activity"/>
    <property type="evidence" value="ECO:0007669"/>
    <property type="project" value="TreeGrafter"/>
</dbReference>
<dbReference type="InterPro" id="IPR027417">
    <property type="entry name" value="P-loop_NTPase"/>
</dbReference>
<dbReference type="GO" id="GO:0016887">
    <property type="term" value="F:ATP hydrolysis activity"/>
    <property type="evidence" value="ECO:0007669"/>
    <property type="project" value="InterPro"/>
</dbReference>
<dbReference type="PANTHER" id="PTHR43394:SF1">
    <property type="entry name" value="ATP-BINDING CASSETTE SUB-FAMILY B MEMBER 10, MITOCHONDRIAL"/>
    <property type="match status" value="1"/>
</dbReference>
<comment type="similarity">
    <text evidence="2">Belongs to the ABC transporter superfamily.</text>
</comment>
<feature type="transmembrane region" description="Helical" evidence="9">
    <location>
        <begin position="44"/>
        <end position="69"/>
    </location>
</feature>
<dbReference type="EMBL" id="FMVW01000001">
    <property type="protein sequence ID" value="SCZ21765.1"/>
    <property type="molecule type" value="Genomic_DNA"/>
</dbReference>
<dbReference type="InterPro" id="IPR003439">
    <property type="entry name" value="ABC_transporter-like_ATP-bd"/>
</dbReference>
<dbReference type="GO" id="GO:0005886">
    <property type="term" value="C:plasma membrane"/>
    <property type="evidence" value="ECO:0007669"/>
    <property type="project" value="UniProtKB-SubCell"/>
</dbReference>
<evidence type="ECO:0000256" key="8">
    <source>
        <dbReference type="ARBA" id="ARBA00023136"/>
    </source>
</evidence>
<dbReference type="SUPFAM" id="SSF52540">
    <property type="entry name" value="P-loop containing nucleoside triphosphate hydrolases"/>
    <property type="match status" value="1"/>
</dbReference>
<evidence type="ECO:0000256" key="1">
    <source>
        <dbReference type="ARBA" id="ARBA00004651"/>
    </source>
</evidence>
<reference evidence="12 13" key="1">
    <citation type="submission" date="2016-10" db="EMBL/GenBank/DDBJ databases">
        <authorList>
            <person name="de Groot N.N."/>
        </authorList>
    </citation>
    <scope>NUCLEOTIDE SEQUENCE [LARGE SCALE GENOMIC DNA]</scope>
    <source>
        <strain evidence="12 13">DSM 2698</strain>
    </source>
</reference>
<dbReference type="Proteomes" id="UP000199347">
    <property type="component" value="Unassembled WGS sequence"/>
</dbReference>
<keyword evidence="3" id="KW-0813">Transport</keyword>
<dbReference type="PROSITE" id="PS50893">
    <property type="entry name" value="ABC_TRANSPORTER_2"/>
    <property type="match status" value="1"/>
</dbReference>
<dbReference type="SUPFAM" id="SSF90123">
    <property type="entry name" value="ABC transporter transmembrane region"/>
    <property type="match status" value="1"/>
</dbReference>
<dbReference type="InterPro" id="IPR017871">
    <property type="entry name" value="ABC_transporter-like_CS"/>
</dbReference>
<evidence type="ECO:0000259" key="11">
    <source>
        <dbReference type="PROSITE" id="PS50929"/>
    </source>
</evidence>
<evidence type="ECO:0000256" key="4">
    <source>
        <dbReference type="ARBA" id="ARBA00022692"/>
    </source>
</evidence>
<dbReference type="Gene3D" id="1.20.1560.10">
    <property type="entry name" value="ABC transporter type 1, transmembrane domain"/>
    <property type="match status" value="1"/>
</dbReference>
<evidence type="ECO:0000313" key="12">
    <source>
        <dbReference type="EMBL" id="SCZ21765.1"/>
    </source>
</evidence>
<name>A0A1G5M9B6_AFIMA</name>
<dbReference type="RefSeq" id="WP_170130361.1">
    <property type="nucleotide sequence ID" value="NZ_FMVW01000001.1"/>
</dbReference>
<comment type="subcellular location">
    <subcellularLocation>
        <location evidence="1">Cell membrane</location>
        <topology evidence="1">Multi-pass membrane protein</topology>
    </subcellularLocation>
</comment>
<protein>
    <submittedName>
        <fullName evidence="12">ATP-binding cassette, subfamily B, MsbA</fullName>
    </submittedName>
</protein>
<keyword evidence="8 9" id="KW-0472">Membrane</keyword>
<dbReference type="PANTHER" id="PTHR43394">
    <property type="entry name" value="ATP-DEPENDENT PERMEASE MDL1, MITOCHONDRIAL"/>
    <property type="match status" value="1"/>
</dbReference>
<feature type="transmembrane region" description="Helical" evidence="9">
    <location>
        <begin position="183"/>
        <end position="200"/>
    </location>
</feature>
<feature type="domain" description="ABC transporter" evidence="10">
    <location>
        <begin position="362"/>
        <end position="596"/>
    </location>
</feature>
<dbReference type="InterPro" id="IPR036640">
    <property type="entry name" value="ABC1_TM_sf"/>
</dbReference>
<dbReference type="Gene3D" id="3.40.50.300">
    <property type="entry name" value="P-loop containing nucleotide triphosphate hydrolases"/>
    <property type="match status" value="1"/>
</dbReference>
<gene>
    <name evidence="12" type="ORF">SAMN03080610_00316</name>
</gene>
<dbReference type="CDD" id="cd18552">
    <property type="entry name" value="ABC_6TM_MsbA_like"/>
    <property type="match status" value="1"/>
</dbReference>
<evidence type="ECO:0000259" key="10">
    <source>
        <dbReference type="PROSITE" id="PS50893"/>
    </source>
</evidence>
<dbReference type="GO" id="GO:0005524">
    <property type="term" value="F:ATP binding"/>
    <property type="evidence" value="ECO:0007669"/>
    <property type="project" value="UniProtKB-KW"/>
</dbReference>
<sequence length="610" mass="66360">MTQSGSSGQVSRDGGTDTLTVEDISAYAVMRRLLVDILWPHRRVLFVALISMVVGAATSGAVPFLIQVVADEVFVAKNETLLYLLPVAIILVMGVRGVADWTSKVTDAWLGNKVVSELRIRMFETLTKADLAWVERTHSGRFVSAFVNDADIVQRAAAKTMTALVKDSLTVFFLTASMFYMDWRLALLVCAGMPFAYLYLTRQRKRISGSVRRSLKEAGDLGSMLTQTLQSLRVVKAYRQEQREAERFRTIVDNIVRYLMKTARSRAAVGPVTETLSGVGIAAAIFYGGWQGIYGNVSLGHFAGFLTAAMLTYPPMRTLAQTQAQLSEGVTAASRIFAVIDHSAIVAEKPGAEPLNVREARIRFEHVDFSYDNGTPVLRDFDLSIEPGQKVALVGPSGAGKSTVLNLALRFFDPSGGRILIDGQDIRDVTLPSVRGASALLTQDPVLFDETIRTNIAYGSEEASQEKIIEAAKAAAAHDFISRLPNGYETHVGEAGGRLSGGERQRVAFARAMLRDAPILLLDEPTSALDAEAEAKVQTALDGLLKGRTVLMIAHRLSTVKRADLICVMVEGRIVERGSHHELIAKNGAYARMFHTQFVGEAPALAAAGR</sequence>
<dbReference type="Pfam" id="PF00664">
    <property type="entry name" value="ABC_membrane"/>
    <property type="match status" value="1"/>
</dbReference>
<feature type="transmembrane region" description="Helical" evidence="9">
    <location>
        <begin position="267"/>
        <end position="287"/>
    </location>
</feature>
<evidence type="ECO:0000256" key="6">
    <source>
        <dbReference type="ARBA" id="ARBA00022840"/>
    </source>
</evidence>
<evidence type="ECO:0000256" key="7">
    <source>
        <dbReference type="ARBA" id="ARBA00022989"/>
    </source>
</evidence>
<feature type="transmembrane region" description="Helical" evidence="9">
    <location>
        <begin position="81"/>
        <end position="99"/>
    </location>
</feature>
<keyword evidence="6 12" id="KW-0067">ATP-binding</keyword>
<dbReference type="AlphaFoldDB" id="A0A1G5M9B6"/>
<dbReference type="InterPro" id="IPR039421">
    <property type="entry name" value="Type_1_exporter"/>
</dbReference>
<keyword evidence="4 9" id="KW-0812">Transmembrane</keyword>
<dbReference type="FunFam" id="3.40.50.300:FF:000287">
    <property type="entry name" value="Multidrug ABC transporter ATP-binding protein"/>
    <property type="match status" value="1"/>
</dbReference>
<keyword evidence="13" id="KW-1185">Reference proteome</keyword>